<gene>
    <name evidence="1" type="ORF">BDR25DRAFT_248453</name>
</gene>
<dbReference type="EMBL" id="MU003571">
    <property type="protein sequence ID" value="KAF2462622.1"/>
    <property type="molecule type" value="Genomic_DNA"/>
</dbReference>
<name>A0ACB6Q918_9PLEO</name>
<feature type="non-terminal residue" evidence="1">
    <location>
        <position position="1"/>
    </location>
</feature>
<organism evidence="1 2">
    <name type="scientific">Lindgomyces ingoldianus</name>
    <dbReference type="NCBI Taxonomy" id="673940"/>
    <lineage>
        <taxon>Eukaryota</taxon>
        <taxon>Fungi</taxon>
        <taxon>Dikarya</taxon>
        <taxon>Ascomycota</taxon>
        <taxon>Pezizomycotina</taxon>
        <taxon>Dothideomycetes</taxon>
        <taxon>Pleosporomycetidae</taxon>
        <taxon>Pleosporales</taxon>
        <taxon>Lindgomycetaceae</taxon>
        <taxon>Lindgomyces</taxon>
    </lineage>
</organism>
<protein>
    <submittedName>
        <fullName evidence="1">Uncharacterized protein</fullName>
    </submittedName>
</protein>
<comment type="caution">
    <text evidence="1">The sequence shown here is derived from an EMBL/GenBank/DDBJ whole genome shotgun (WGS) entry which is preliminary data.</text>
</comment>
<accession>A0ACB6Q918</accession>
<sequence length="61" mass="7416">AYLLYYNSVVYNTYNKAPKDYLLINLHAALLKVNKYYTKLNNLLAYYTTIILYLCYKHYYN</sequence>
<evidence type="ECO:0000313" key="1">
    <source>
        <dbReference type="EMBL" id="KAF2462622.1"/>
    </source>
</evidence>
<reference evidence="1" key="1">
    <citation type="journal article" date="2020" name="Stud. Mycol.">
        <title>101 Dothideomycetes genomes: a test case for predicting lifestyles and emergence of pathogens.</title>
        <authorList>
            <person name="Haridas S."/>
            <person name="Albert R."/>
            <person name="Binder M."/>
            <person name="Bloem J."/>
            <person name="Labutti K."/>
            <person name="Salamov A."/>
            <person name="Andreopoulos B."/>
            <person name="Baker S."/>
            <person name="Barry K."/>
            <person name="Bills G."/>
            <person name="Bluhm B."/>
            <person name="Cannon C."/>
            <person name="Castanera R."/>
            <person name="Culley D."/>
            <person name="Daum C."/>
            <person name="Ezra D."/>
            <person name="Gonzalez J."/>
            <person name="Henrissat B."/>
            <person name="Kuo A."/>
            <person name="Liang C."/>
            <person name="Lipzen A."/>
            <person name="Lutzoni F."/>
            <person name="Magnuson J."/>
            <person name="Mondo S."/>
            <person name="Nolan M."/>
            <person name="Ohm R."/>
            <person name="Pangilinan J."/>
            <person name="Park H.-J."/>
            <person name="Ramirez L."/>
            <person name="Alfaro M."/>
            <person name="Sun H."/>
            <person name="Tritt A."/>
            <person name="Yoshinaga Y."/>
            <person name="Zwiers L.-H."/>
            <person name="Turgeon B."/>
            <person name="Goodwin S."/>
            <person name="Spatafora J."/>
            <person name="Crous P."/>
            <person name="Grigoriev I."/>
        </authorList>
    </citation>
    <scope>NUCLEOTIDE SEQUENCE</scope>
    <source>
        <strain evidence="1">ATCC 200398</strain>
    </source>
</reference>
<proteinExistence type="predicted"/>
<evidence type="ECO:0000313" key="2">
    <source>
        <dbReference type="Proteomes" id="UP000799755"/>
    </source>
</evidence>
<keyword evidence="2" id="KW-1185">Reference proteome</keyword>
<dbReference type="Proteomes" id="UP000799755">
    <property type="component" value="Unassembled WGS sequence"/>
</dbReference>